<comment type="subcellular location">
    <subcellularLocation>
        <location evidence="1">Membrane</location>
        <topology evidence="1">Multi-pass membrane protein</topology>
    </subcellularLocation>
</comment>
<accession>A0AAD2FPJ0</accession>
<dbReference type="GO" id="GO:0004930">
    <property type="term" value="F:G protein-coupled receptor activity"/>
    <property type="evidence" value="ECO:0007669"/>
    <property type="project" value="TreeGrafter"/>
</dbReference>
<keyword evidence="8" id="KW-1185">Reference proteome</keyword>
<feature type="transmembrane region" description="Helical" evidence="6">
    <location>
        <begin position="20"/>
        <end position="38"/>
    </location>
</feature>
<protein>
    <recommendedName>
        <fullName evidence="9">G-protein coupled receptors family 2 profile 2 domain-containing protein</fullName>
    </recommendedName>
</protein>
<keyword evidence="4 6" id="KW-0472">Membrane</keyword>
<feature type="compositionally biased region" description="Basic and acidic residues" evidence="5">
    <location>
        <begin position="430"/>
        <end position="443"/>
    </location>
</feature>
<dbReference type="GO" id="GO:0007189">
    <property type="term" value="P:adenylate cyclase-activating G protein-coupled receptor signaling pathway"/>
    <property type="evidence" value="ECO:0007669"/>
    <property type="project" value="TreeGrafter"/>
</dbReference>
<organism evidence="7 8">
    <name type="scientific">Cylindrotheca closterium</name>
    <dbReference type="NCBI Taxonomy" id="2856"/>
    <lineage>
        <taxon>Eukaryota</taxon>
        <taxon>Sar</taxon>
        <taxon>Stramenopiles</taxon>
        <taxon>Ochrophyta</taxon>
        <taxon>Bacillariophyta</taxon>
        <taxon>Bacillariophyceae</taxon>
        <taxon>Bacillariophycidae</taxon>
        <taxon>Bacillariales</taxon>
        <taxon>Bacillariaceae</taxon>
        <taxon>Cylindrotheca</taxon>
    </lineage>
</organism>
<feature type="transmembrane region" description="Helical" evidence="6">
    <location>
        <begin position="98"/>
        <end position="119"/>
    </location>
</feature>
<feature type="transmembrane region" description="Helical" evidence="6">
    <location>
        <begin position="178"/>
        <end position="206"/>
    </location>
</feature>
<feature type="transmembrane region" description="Helical" evidence="6">
    <location>
        <begin position="139"/>
        <end position="158"/>
    </location>
</feature>
<reference evidence="7" key="1">
    <citation type="submission" date="2023-08" db="EMBL/GenBank/DDBJ databases">
        <authorList>
            <person name="Audoor S."/>
            <person name="Bilcke G."/>
        </authorList>
    </citation>
    <scope>NUCLEOTIDE SEQUENCE</scope>
</reference>
<evidence type="ECO:0000256" key="6">
    <source>
        <dbReference type="SAM" id="Phobius"/>
    </source>
</evidence>
<keyword evidence="3 6" id="KW-1133">Transmembrane helix</keyword>
<evidence type="ECO:0008006" key="9">
    <source>
        <dbReference type="Google" id="ProtNLM"/>
    </source>
</evidence>
<dbReference type="PANTHER" id="PTHR23112:SF0">
    <property type="entry name" value="TRANSMEMBRANE PROTEIN 116"/>
    <property type="match status" value="1"/>
</dbReference>
<dbReference type="SUPFAM" id="SSF81321">
    <property type="entry name" value="Family A G protein-coupled receptor-like"/>
    <property type="match status" value="1"/>
</dbReference>
<feature type="region of interest" description="Disordered" evidence="5">
    <location>
        <begin position="370"/>
        <end position="460"/>
    </location>
</feature>
<feature type="transmembrane region" description="Helical" evidence="6">
    <location>
        <begin position="278"/>
        <end position="299"/>
    </location>
</feature>
<evidence type="ECO:0000256" key="5">
    <source>
        <dbReference type="SAM" id="MobiDB-lite"/>
    </source>
</evidence>
<dbReference type="Proteomes" id="UP001295423">
    <property type="component" value="Unassembled WGS sequence"/>
</dbReference>
<dbReference type="PANTHER" id="PTHR23112">
    <property type="entry name" value="G PROTEIN-COUPLED RECEPTOR 157-RELATED"/>
    <property type="match status" value="1"/>
</dbReference>
<feature type="compositionally biased region" description="Polar residues" evidence="5">
    <location>
        <begin position="444"/>
        <end position="459"/>
    </location>
</feature>
<dbReference type="Gene3D" id="1.20.1070.10">
    <property type="entry name" value="Rhodopsin 7-helix transmembrane proteins"/>
    <property type="match status" value="1"/>
</dbReference>
<name>A0AAD2FPJ0_9STRA</name>
<dbReference type="GO" id="GO:0005886">
    <property type="term" value="C:plasma membrane"/>
    <property type="evidence" value="ECO:0007669"/>
    <property type="project" value="TreeGrafter"/>
</dbReference>
<feature type="compositionally biased region" description="Low complexity" evidence="5">
    <location>
        <begin position="394"/>
        <end position="405"/>
    </location>
</feature>
<dbReference type="EMBL" id="CAKOGP040001747">
    <property type="protein sequence ID" value="CAJ1948245.1"/>
    <property type="molecule type" value="Genomic_DNA"/>
</dbReference>
<keyword evidence="2 6" id="KW-0812">Transmembrane</keyword>
<evidence type="ECO:0000256" key="4">
    <source>
        <dbReference type="ARBA" id="ARBA00023136"/>
    </source>
</evidence>
<sequence length="482" mass="53598">MTSAEGYTSESIALAVAPKVPALLSLGGSIYIVWSVLSSREKRSNIYHRLMLGLSCSDILSSHIYFLGTWLIPRGSSGPFGDVYMAFGTPETCSYSGFFNQLAVASPLYNVSLSIYYLLHIQQGWKENSLKKIEPLFHVIPALFAVGTAISAAVGEMYGNVFWTCWINPDPPQKYFRYFQWSFLFAPVWICILIQLSVMTTLWWTMRKQERLISRKYALKAPTMTGVITQNINNSTVNGGDGTATADQSTSFGDNSASLAFSAKDDRKRRSINEEGKYSSRIAVQGSLYVLAFCITWFFPTVQRIIELGNGTNYFAIQALDTTLLPLQGFLNVLIYLRPKYTTYRRKYPDLSAGTILTIIRDPKKERSLVLERRSMATSSRGRRTKSADNSRISVPSNVSPNQSSDEGHSIIPDQMESGVISVDGDDESEKTNKTEESKDVQMKKSNGTTKPIGTSNVSRIDMVGRIQSVSSSVDEESDLSL</sequence>
<comment type="caution">
    <text evidence="7">The sequence shown here is derived from an EMBL/GenBank/DDBJ whole genome shotgun (WGS) entry which is preliminary data.</text>
</comment>
<evidence type="ECO:0000256" key="2">
    <source>
        <dbReference type="ARBA" id="ARBA00022692"/>
    </source>
</evidence>
<proteinExistence type="predicted"/>
<feature type="transmembrane region" description="Helical" evidence="6">
    <location>
        <begin position="50"/>
        <end position="72"/>
    </location>
</feature>
<feature type="transmembrane region" description="Helical" evidence="6">
    <location>
        <begin position="314"/>
        <end position="337"/>
    </location>
</feature>
<evidence type="ECO:0000313" key="8">
    <source>
        <dbReference type="Proteomes" id="UP001295423"/>
    </source>
</evidence>
<evidence type="ECO:0000313" key="7">
    <source>
        <dbReference type="EMBL" id="CAJ1948245.1"/>
    </source>
</evidence>
<gene>
    <name evidence="7" type="ORF">CYCCA115_LOCUS11520</name>
</gene>
<evidence type="ECO:0000256" key="3">
    <source>
        <dbReference type="ARBA" id="ARBA00022989"/>
    </source>
</evidence>
<evidence type="ECO:0000256" key="1">
    <source>
        <dbReference type="ARBA" id="ARBA00004141"/>
    </source>
</evidence>
<dbReference type="AlphaFoldDB" id="A0AAD2FPJ0"/>